<organism evidence="2">
    <name type="scientific">Glycine max</name>
    <name type="common">Soybean</name>
    <name type="synonym">Glycine hispida</name>
    <dbReference type="NCBI Taxonomy" id="3847"/>
    <lineage>
        <taxon>Eukaryota</taxon>
        <taxon>Viridiplantae</taxon>
        <taxon>Streptophyta</taxon>
        <taxon>Embryophyta</taxon>
        <taxon>Tracheophyta</taxon>
        <taxon>Spermatophyta</taxon>
        <taxon>Magnoliopsida</taxon>
        <taxon>eudicotyledons</taxon>
        <taxon>Gunneridae</taxon>
        <taxon>Pentapetalae</taxon>
        <taxon>rosids</taxon>
        <taxon>fabids</taxon>
        <taxon>Fabales</taxon>
        <taxon>Fabaceae</taxon>
        <taxon>Papilionoideae</taxon>
        <taxon>50 kb inversion clade</taxon>
        <taxon>NPAAA clade</taxon>
        <taxon>indigoferoid/millettioid clade</taxon>
        <taxon>Phaseoleae</taxon>
        <taxon>Glycine</taxon>
        <taxon>Glycine subgen. Soja</taxon>
    </lineage>
</organism>
<dbReference type="EMBL" id="BT095927">
    <property type="protein sequence ID" value="ACU20158.1"/>
    <property type="molecule type" value="mRNA"/>
</dbReference>
<keyword evidence="1" id="KW-0812">Transmembrane</keyword>
<evidence type="ECO:0000256" key="1">
    <source>
        <dbReference type="SAM" id="Phobius"/>
    </source>
</evidence>
<dbReference type="ExpressionAtlas" id="C6TEA6">
    <property type="expression patterns" value="baseline and differential"/>
</dbReference>
<sequence length="128" mass="14946">MSFGGLSIALSLVFGCLLLALRAQLYYFLWWKKRRTQMDIEMDAKGVFYWGCWKATPCAMMHGGNNTGRGGVNSRDIESTTRSHLRFSRWHLLLQHSDHLKRHPLCISFSSIQLGFCYFFFFVSYYVN</sequence>
<proteinExistence type="evidence at transcript level"/>
<dbReference type="PANTHER" id="PTHR34054:SF6">
    <property type="entry name" value="TRANSMEMBRANE PROTEIN"/>
    <property type="match status" value="1"/>
</dbReference>
<protein>
    <submittedName>
        <fullName evidence="2">Uncharacterized protein</fullName>
    </submittedName>
</protein>
<dbReference type="PANTHER" id="PTHR34054">
    <property type="entry name" value="EXPRESSED PROTEIN"/>
    <property type="match status" value="1"/>
</dbReference>
<feature type="transmembrane region" description="Helical" evidence="1">
    <location>
        <begin position="6"/>
        <end position="29"/>
    </location>
</feature>
<reference evidence="2" key="1">
    <citation type="submission" date="2009-08" db="EMBL/GenBank/DDBJ databases">
        <authorList>
            <person name="Cheung F."/>
            <person name="Xiao Y."/>
            <person name="Chan A."/>
            <person name="Moskal W."/>
            <person name="Town C.D."/>
        </authorList>
    </citation>
    <scope>NUCLEOTIDE SEQUENCE</scope>
</reference>
<evidence type="ECO:0000313" key="2">
    <source>
        <dbReference type="EMBL" id="ACU20158.1"/>
    </source>
</evidence>
<keyword evidence="1" id="KW-0472">Membrane</keyword>
<keyword evidence="1" id="KW-1133">Transmembrane helix</keyword>
<accession>C6TEA6</accession>
<dbReference type="InterPro" id="IPR045884">
    <property type="entry name" value="At5g59350-like"/>
</dbReference>
<dbReference type="AlphaFoldDB" id="C6TEA6"/>
<feature type="transmembrane region" description="Helical" evidence="1">
    <location>
        <begin position="105"/>
        <end position="127"/>
    </location>
</feature>
<name>C6TEA6_SOYBN</name>